<dbReference type="RefSeq" id="WP_270038670.1">
    <property type="nucleotide sequence ID" value="NZ_JAPDOD010000003.1"/>
</dbReference>
<keyword evidence="3" id="KW-1185">Reference proteome</keyword>
<dbReference type="Proteomes" id="UP001149140">
    <property type="component" value="Unassembled WGS sequence"/>
</dbReference>
<protein>
    <submittedName>
        <fullName evidence="2">Uncharacterized protein</fullName>
    </submittedName>
</protein>
<reference evidence="2" key="1">
    <citation type="submission" date="2022-10" db="EMBL/GenBank/DDBJ databases">
        <title>The WGS of Solirubrobacter ginsenosidimutans DSM 21036.</title>
        <authorList>
            <person name="Jiang Z."/>
        </authorList>
    </citation>
    <scope>NUCLEOTIDE SEQUENCE</scope>
    <source>
        <strain evidence="2">DSM 21036</strain>
    </source>
</reference>
<dbReference type="EMBL" id="JAPDOD010000003">
    <property type="protein sequence ID" value="MDA0159907.1"/>
    <property type="molecule type" value="Genomic_DNA"/>
</dbReference>
<proteinExistence type="predicted"/>
<dbReference type="AlphaFoldDB" id="A0A9X3MQB1"/>
<accession>A0A9X3MQB1</accession>
<evidence type="ECO:0000256" key="1">
    <source>
        <dbReference type="SAM" id="SignalP"/>
    </source>
</evidence>
<evidence type="ECO:0000313" key="3">
    <source>
        <dbReference type="Proteomes" id="UP001149140"/>
    </source>
</evidence>
<feature type="chain" id="PRO_5040780126" evidence="1">
    <location>
        <begin position="25"/>
        <end position="248"/>
    </location>
</feature>
<name>A0A9X3MQB1_9ACTN</name>
<feature type="signal peptide" evidence="1">
    <location>
        <begin position="1"/>
        <end position="24"/>
    </location>
</feature>
<keyword evidence="1" id="KW-0732">Signal</keyword>
<organism evidence="2 3">
    <name type="scientific">Solirubrobacter ginsenosidimutans</name>
    <dbReference type="NCBI Taxonomy" id="490573"/>
    <lineage>
        <taxon>Bacteria</taxon>
        <taxon>Bacillati</taxon>
        <taxon>Actinomycetota</taxon>
        <taxon>Thermoleophilia</taxon>
        <taxon>Solirubrobacterales</taxon>
        <taxon>Solirubrobacteraceae</taxon>
        <taxon>Solirubrobacter</taxon>
    </lineage>
</organism>
<evidence type="ECO:0000313" key="2">
    <source>
        <dbReference type="EMBL" id="MDA0159907.1"/>
    </source>
</evidence>
<comment type="caution">
    <text evidence="2">The sequence shown here is derived from an EMBL/GenBank/DDBJ whole genome shotgun (WGS) entry which is preliminary data.</text>
</comment>
<gene>
    <name evidence="2" type="ORF">OM076_06520</name>
</gene>
<sequence length="248" mass="26057">MSRITSLAAVVAAASLIAVAPASAAQMPSPKAHASGDPVTVIPSLIQTRLTRVDNAVGRLTDYVDDNDAPGVDRTGKVIRRQLAAAWRGAVYYIKNPPPPVAEDAQVGDDAPVVADQFTASFAVMESYHAVAATIGELVDGARVPILDSMSKTLFWTLDARDKAIGTAHTLDTPPDPEGEGGEDAVSFATVMPGVLPQLDDENQQIRGLQTDATDLRPGGKSLLALALAQNAHTAQTINTYWPPVIDD</sequence>